<dbReference type="Proteomes" id="UP000238642">
    <property type="component" value="Unassembled WGS sequence"/>
</dbReference>
<keyword evidence="2" id="KW-1185">Reference proteome</keyword>
<dbReference type="Gene3D" id="3.75.10.10">
    <property type="entry name" value="L-arginine/glycine Amidinotransferase, Chain A"/>
    <property type="match status" value="1"/>
</dbReference>
<dbReference type="EMBL" id="PVBS01000002">
    <property type="protein sequence ID" value="PRD53831.1"/>
    <property type="molecule type" value="Genomic_DNA"/>
</dbReference>
<dbReference type="PANTHER" id="PTHR43224">
    <property type="entry name" value="AMIDINOTRANSFERASE"/>
    <property type="match status" value="1"/>
</dbReference>
<dbReference type="RefSeq" id="WP_105725622.1">
    <property type="nucleotide sequence ID" value="NZ_PVBS01000002.1"/>
</dbReference>
<name>A0A2S9JL33_9SPHI</name>
<protein>
    <submittedName>
        <fullName evidence="1">Amidinotransferase</fullName>
    </submittedName>
</protein>
<dbReference type="PANTHER" id="PTHR43224:SF1">
    <property type="entry name" value="AMIDINOTRANSFERASE"/>
    <property type="match status" value="1"/>
</dbReference>
<keyword evidence="1" id="KW-0808">Transferase</keyword>
<dbReference type="OrthoDB" id="9788268at2"/>
<dbReference type="PIRSF" id="PIRSF028188">
    <property type="entry name" value="Amdntrnsf_FN0238"/>
    <property type="match status" value="1"/>
</dbReference>
<evidence type="ECO:0000313" key="1">
    <source>
        <dbReference type="EMBL" id="PRD53831.1"/>
    </source>
</evidence>
<sequence length="304" mass="34731">MKQTTDTLLLVRPYQFRKNEETAVNNYFQEDLLLPLPAQQAQEEFDNFVNALNAHKINTFVIQDEGDYDTPDSIFPNNCISFHKRTAVLYPMFAENRRRERKLDYLNALQRWGLTFDDIIDYTSFEKENRFLEGTGSLILDRINRIAYCSLSPRADAGVAHQFCLDLGYELFIFEANQTVGGLRKPIYHTNVMMSLGTQFAVVCTDSIDNRHEKMNLIKRLNETGKKIVDISEDQVNSFAGNILEVQSITGDPFIVMSSQAYQSFTAEQLGLLYSWGQIIHNPLDTIERGGGGSARCMVAEVFY</sequence>
<dbReference type="GO" id="GO:0016740">
    <property type="term" value="F:transferase activity"/>
    <property type="evidence" value="ECO:0007669"/>
    <property type="project" value="UniProtKB-KW"/>
</dbReference>
<accession>A0A2S9JL33</accession>
<reference evidence="1 2" key="1">
    <citation type="submission" date="2018-02" db="EMBL/GenBank/DDBJ databases">
        <title>The draft genome of Sphingobacterium gobiense H7.</title>
        <authorList>
            <person name="Li L."/>
            <person name="Liu L."/>
            <person name="Zhang X."/>
            <person name="Wang T."/>
            <person name="Liang L."/>
        </authorList>
    </citation>
    <scope>NUCLEOTIDE SEQUENCE [LARGE SCALE GENOMIC DNA]</scope>
    <source>
        <strain evidence="1 2">ACCC 05757</strain>
    </source>
</reference>
<dbReference type="Pfam" id="PF19420">
    <property type="entry name" value="DDAH_eukar"/>
    <property type="match status" value="1"/>
</dbReference>
<gene>
    <name evidence="1" type="ORF">C5749_09940</name>
</gene>
<proteinExistence type="predicted"/>
<dbReference type="InterPro" id="IPR014541">
    <property type="entry name" value="Amdntrnsf_FN0238"/>
</dbReference>
<dbReference type="SUPFAM" id="SSF55909">
    <property type="entry name" value="Pentein"/>
    <property type="match status" value="1"/>
</dbReference>
<comment type="caution">
    <text evidence="1">The sequence shown here is derived from an EMBL/GenBank/DDBJ whole genome shotgun (WGS) entry which is preliminary data.</text>
</comment>
<evidence type="ECO:0000313" key="2">
    <source>
        <dbReference type="Proteomes" id="UP000238642"/>
    </source>
</evidence>
<dbReference type="AlphaFoldDB" id="A0A2S9JL33"/>
<organism evidence="1 2">
    <name type="scientific">Sphingobacterium gobiense</name>
    <dbReference type="NCBI Taxonomy" id="1382456"/>
    <lineage>
        <taxon>Bacteria</taxon>
        <taxon>Pseudomonadati</taxon>
        <taxon>Bacteroidota</taxon>
        <taxon>Sphingobacteriia</taxon>
        <taxon>Sphingobacteriales</taxon>
        <taxon>Sphingobacteriaceae</taxon>
        <taxon>Sphingobacterium</taxon>
    </lineage>
</organism>
<dbReference type="NCBIfam" id="NF046062">
    <property type="entry name" value="citrull_CtlX"/>
    <property type="match status" value="1"/>
</dbReference>